<reference evidence="7 8" key="1">
    <citation type="submission" date="2020-08" db="EMBL/GenBank/DDBJ databases">
        <title>Genomic Encyclopedia of Type Strains, Phase III (KMG-III): the genomes of soil and plant-associated and newly described type strains.</title>
        <authorList>
            <person name="Whitman W."/>
        </authorList>
    </citation>
    <scope>NUCLEOTIDE SEQUENCE [LARGE SCALE GENOMIC DNA]</scope>
    <source>
        <strain evidence="7 8">CECT 3302</strain>
    </source>
</reference>
<dbReference type="Pfam" id="PF02909">
    <property type="entry name" value="TetR_C_1"/>
    <property type="match status" value="1"/>
</dbReference>
<dbReference type="PROSITE" id="PS50977">
    <property type="entry name" value="HTH_TETR_2"/>
    <property type="match status" value="1"/>
</dbReference>
<feature type="DNA-binding region" description="H-T-H motif" evidence="4">
    <location>
        <begin position="61"/>
        <end position="80"/>
    </location>
</feature>
<evidence type="ECO:0000256" key="5">
    <source>
        <dbReference type="SAM" id="MobiDB-lite"/>
    </source>
</evidence>
<dbReference type="SUPFAM" id="SSF46689">
    <property type="entry name" value="Homeodomain-like"/>
    <property type="match status" value="1"/>
</dbReference>
<proteinExistence type="predicted"/>
<feature type="region of interest" description="Disordered" evidence="5">
    <location>
        <begin position="1"/>
        <end position="38"/>
    </location>
</feature>
<dbReference type="PANTHER" id="PTHR30055">
    <property type="entry name" value="HTH-TYPE TRANSCRIPTIONAL REGULATOR RUTR"/>
    <property type="match status" value="1"/>
</dbReference>
<dbReference type="InterPro" id="IPR001647">
    <property type="entry name" value="HTH_TetR"/>
</dbReference>
<feature type="domain" description="HTH tetR-type" evidence="6">
    <location>
        <begin position="38"/>
        <end position="98"/>
    </location>
</feature>
<dbReference type="InterPro" id="IPR004111">
    <property type="entry name" value="Repressor_TetR_C"/>
</dbReference>
<dbReference type="Gene3D" id="1.10.357.10">
    <property type="entry name" value="Tetracycline Repressor, domain 2"/>
    <property type="match status" value="1"/>
</dbReference>
<evidence type="ECO:0000256" key="3">
    <source>
        <dbReference type="ARBA" id="ARBA00023163"/>
    </source>
</evidence>
<keyword evidence="8" id="KW-1185">Reference proteome</keyword>
<dbReference type="GO" id="GO:0000976">
    <property type="term" value="F:transcription cis-regulatory region binding"/>
    <property type="evidence" value="ECO:0007669"/>
    <property type="project" value="TreeGrafter"/>
</dbReference>
<evidence type="ECO:0000313" key="8">
    <source>
        <dbReference type="Proteomes" id="UP000577707"/>
    </source>
</evidence>
<dbReference type="InterPro" id="IPR050109">
    <property type="entry name" value="HTH-type_TetR-like_transc_reg"/>
</dbReference>
<dbReference type="SUPFAM" id="SSF48498">
    <property type="entry name" value="Tetracyclin repressor-like, C-terminal domain"/>
    <property type="match status" value="1"/>
</dbReference>
<protein>
    <submittedName>
        <fullName evidence="7">AcrR family transcriptional regulator</fullName>
    </submittedName>
</protein>
<keyword evidence="1" id="KW-0805">Transcription regulation</keyword>
<evidence type="ECO:0000256" key="4">
    <source>
        <dbReference type="PROSITE-ProRule" id="PRU00335"/>
    </source>
</evidence>
<comment type="caution">
    <text evidence="7">The sequence shown here is derived from an EMBL/GenBank/DDBJ whole genome shotgun (WGS) entry which is preliminary data.</text>
</comment>
<dbReference type="AlphaFoldDB" id="A0A7W5A6K3"/>
<keyword evidence="3" id="KW-0804">Transcription</keyword>
<organism evidence="7 8">
    <name type="scientific">Nocardioides albus</name>
    <dbReference type="NCBI Taxonomy" id="1841"/>
    <lineage>
        <taxon>Bacteria</taxon>
        <taxon>Bacillati</taxon>
        <taxon>Actinomycetota</taxon>
        <taxon>Actinomycetes</taxon>
        <taxon>Propionibacteriales</taxon>
        <taxon>Nocardioidaceae</taxon>
        <taxon>Nocardioides</taxon>
    </lineage>
</organism>
<evidence type="ECO:0000256" key="1">
    <source>
        <dbReference type="ARBA" id="ARBA00023015"/>
    </source>
</evidence>
<dbReference type="Gene3D" id="1.10.10.60">
    <property type="entry name" value="Homeodomain-like"/>
    <property type="match status" value="1"/>
</dbReference>
<evidence type="ECO:0000313" key="7">
    <source>
        <dbReference type="EMBL" id="MBB3090364.1"/>
    </source>
</evidence>
<name>A0A7W5A6K3_9ACTN</name>
<dbReference type="InterPro" id="IPR009057">
    <property type="entry name" value="Homeodomain-like_sf"/>
</dbReference>
<keyword evidence="2 4" id="KW-0238">DNA-binding</keyword>
<dbReference type="GO" id="GO:0045892">
    <property type="term" value="P:negative regulation of DNA-templated transcription"/>
    <property type="evidence" value="ECO:0007669"/>
    <property type="project" value="InterPro"/>
</dbReference>
<gene>
    <name evidence="7" type="ORF">FHS12_003316</name>
</gene>
<dbReference type="RefSeq" id="WP_183547012.1">
    <property type="nucleotide sequence ID" value="NZ_BMQT01000014.1"/>
</dbReference>
<dbReference type="InterPro" id="IPR036271">
    <property type="entry name" value="Tet_transcr_reg_TetR-rel_C_sf"/>
</dbReference>
<accession>A0A7W5A6K3</accession>
<dbReference type="Pfam" id="PF00440">
    <property type="entry name" value="TetR_N"/>
    <property type="match status" value="1"/>
</dbReference>
<dbReference type="EMBL" id="JACHXG010000006">
    <property type="protein sequence ID" value="MBB3090364.1"/>
    <property type="molecule type" value="Genomic_DNA"/>
</dbReference>
<sequence>MTVVPEQPDQSDPSLRLLWRHRTGSSEEPKTKRGPKQKVSVDEIVDAAIDLADAEGLAAVTMRAIAQRFGLGAMTLYSYVPNRDALLVLMADQVVGRTVLPELPEDPRERLELVARLQHDELRAHPWLLEVQDVRPWLGPNMSDRYEWQLQAVDGLGLSDLEMDQTVAVLMGFAGNIARSELLKRRAEKVTGMTEAEWWAANYDTLSEVMAGSHYPLANRVGTAAGETYQAATDPGRELDYGLARIIDGVLAHVTERAPD</sequence>
<dbReference type="PANTHER" id="PTHR30055:SF151">
    <property type="entry name" value="TRANSCRIPTIONAL REGULATORY PROTEIN"/>
    <property type="match status" value="1"/>
</dbReference>
<dbReference type="Proteomes" id="UP000577707">
    <property type="component" value="Unassembled WGS sequence"/>
</dbReference>
<evidence type="ECO:0000256" key="2">
    <source>
        <dbReference type="ARBA" id="ARBA00023125"/>
    </source>
</evidence>
<dbReference type="GO" id="GO:0003700">
    <property type="term" value="F:DNA-binding transcription factor activity"/>
    <property type="evidence" value="ECO:0007669"/>
    <property type="project" value="TreeGrafter"/>
</dbReference>
<evidence type="ECO:0000259" key="6">
    <source>
        <dbReference type="PROSITE" id="PS50977"/>
    </source>
</evidence>